<comment type="catalytic activity">
    <reaction evidence="17 18">
        <text>L-seryl-[protein] + ATP = O-phospho-L-seryl-[protein] + ADP + H(+)</text>
        <dbReference type="Rhea" id="RHEA:17989"/>
        <dbReference type="Rhea" id="RHEA-COMP:9863"/>
        <dbReference type="Rhea" id="RHEA-COMP:11604"/>
        <dbReference type="ChEBI" id="CHEBI:15378"/>
        <dbReference type="ChEBI" id="CHEBI:29999"/>
        <dbReference type="ChEBI" id="CHEBI:30616"/>
        <dbReference type="ChEBI" id="CHEBI:83421"/>
        <dbReference type="ChEBI" id="CHEBI:456216"/>
        <dbReference type="EC" id="2.7.11.1"/>
    </reaction>
</comment>
<keyword evidence="13" id="KW-1015">Disulfide bond</keyword>
<dbReference type="RefSeq" id="XP_021771993.1">
    <property type="nucleotide sequence ID" value="XM_021916301.1"/>
</dbReference>
<evidence type="ECO:0000256" key="6">
    <source>
        <dbReference type="ARBA" id="ARBA00022729"/>
    </source>
</evidence>
<dbReference type="KEGG" id="cqi:110736149"/>
<evidence type="ECO:0000256" key="4">
    <source>
        <dbReference type="ARBA" id="ARBA00022679"/>
    </source>
</evidence>
<dbReference type="OrthoDB" id="1930390at2759"/>
<dbReference type="OMA" id="YISHATD"/>
<evidence type="ECO:0000256" key="1">
    <source>
        <dbReference type="ARBA" id="ARBA00004479"/>
    </source>
</evidence>
<dbReference type="Gene3D" id="2.90.10.10">
    <property type="entry name" value="Bulb-type lectin domain"/>
    <property type="match status" value="2"/>
</dbReference>
<keyword evidence="11" id="KW-1133">Transmembrane helix</keyword>
<evidence type="ECO:0000256" key="17">
    <source>
        <dbReference type="ARBA" id="ARBA00048679"/>
    </source>
</evidence>
<keyword evidence="24" id="KW-1185">Reference proteome</keyword>
<dbReference type="Pfam" id="PF00069">
    <property type="entry name" value="Pkinase"/>
    <property type="match status" value="1"/>
</dbReference>
<comment type="similarity">
    <text evidence="18">Belongs to the protein kinase superfamily. Ser/Thr protein kinase family.</text>
</comment>
<keyword evidence="8 18" id="KW-0547">Nucleotide-binding</keyword>
<feature type="domain" description="Protein kinase" evidence="21">
    <location>
        <begin position="517"/>
        <end position="792"/>
    </location>
</feature>
<keyword evidence="14" id="KW-0675">Receptor</keyword>
<dbReference type="SMART" id="SM00108">
    <property type="entry name" value="B_lectin"/>
    <property type="match status" value="1"/>
</dbReference>
<feature type="chain" id="PRO_5031401965" description="Receptor-like serine/threonine-protein kinase" evidence="20">
    <location>
        <begin position="31"/>
        <end position="808"/>
    </location>
</feature>
<keyword evidence="10 18" id="KW-0067">ATP-binding</keyword>
<dbReference type="FunFam" id="3.30.200.20:FF:000059">
    <property type="entry name" value="S-receptor-like serine/threonine-protein kinase"/>
    <property type="match status" value="1"/>
</dbReference>
<dbReference type="EnsemblPlants" id="AUR62000059-RA">
    <property type="protein sequence ID" value="AUR62000059-RA:cds"/>
    <property type="gene ID" value="AUR62000059"/>
</dbReference>
<evidence type="ECO:0000256" key="18">
    <source>
        <dbReference type="PIRNR" id="PIRNR000641"/>
    </source>
</evidence>
<feature type="binding site" evidence="19">
    <location>
        <position position="548"/>
    </location>
    <ligand>
        <name>ATP</name>
        <dbReference type="ChEBI" id="CHEBI:30616"/>
    </ligand>
</feature>
<evidence type="ECO:0000259" key="21">
    <source>
        <dbReference type="PROSITE" id="PS50011"/>
    </source>
</evidence>
<feature type="domain" description="Bulb-type lectin" evidence="22">
    <location>
        <begin position="34"/>
        <end position="157"/>
    </location>
</feature>
<name>A0A803KM03_CHEQI</name>
<dbReference type="InterPro" id="IPR008271">
    <property type="entry name" value="Ser/Thr_kinase_AS"/>
</dbReference>
<dbReference type="Gramene" id="AUR62000059-RA">
    <property type="protein sequence ID" value="AUR62000059-RA:cds"/>
    <property type="gene ID" value="AUR62000059"/>
</dbReference>
<evidence type="ECO:0000256" key="12">
    <source>
        <dbReference type="ARBA" id="ARBA00023136"/>
    </source>
</evidence>
<dbReference type="SUPFAM" id="SSF51110">
    <property type="entry name" value="alpha-D-mannose-specific plant lectins"/>
    <property type="match status" value="1"/>
</dbReference>
<evidence type="ECO:0000256" key="2">
    <source>
        <dbReference type="ARBA" id="ARBA00022527"/>
    </source>
</evidence>
<evidence type="ECO:0000313" key="24">
    <source>
        <dbReference type="Proteomes" id="UP000596660"/>
    </source>
</evidence>
<protein>
    <recommendedName>
        <fullName evidence="18">Receptor-like serine/threonine-protein kinase</fullName>
        <ecNumber evidence="18">2.7.11.1</ecNumber>
    </recommendedName>
</protein>
<organism evidence="23 24">
    <name type="scientific">Chenopodium quinoa</name>
    <name type="common">Quinoa</name>
    <dbReference type="NCBI Taxonomy" id="63459"/>
    <lineage>
        <taxon>Eukaryota</taxon>
        <taxon>Viridiplantae</taxon>
        <taxon>Streptophyta</taxon>
        <taxon>Embryophyta</taxon>
        <taxon>Tracheophyta</taxon>
        <taxon>Spermatophyta</taxon>
        <taxon>Magnoliopsida</taxon>
        <taxon>eudicotyledons</taxon>
        <taxon>Gunneridae</taxon>
        <taxon>Pentapetalae</taxon>
        <taxon>Caryophyllales</taxon>
        <taxon>Chenopodiaceae</taxon>
        <taxon>Chenopodioideae</taxon>
        <taxon>Atripliceae</taxon>
        <taxon>Chenopodium</taxon>
    </lineage>
</organism>
<dbReference type="EC" id="2.7.11.1" evidence="18"/>
<dbReference type="PROSITE" id="PS50927">
    <property type="entry name" value="BULB_LECTIN"/>
    <property type="match status" value="1"/>
</dbReference>
<evidence type="ECO:0000256" key="16">
    <source>
        <dbReference type="ARBA" id="ARBA00047899"/>
    </source>
</evidence>
<dbReference type="InterPro" id="IPR017441">
    <property type="entry name" value="Protein_kinase_ATP_BS"/>
</dbReference>
<keyword evidence="6 20" id="KW-0732">Signal</keyword>
<dbReference type="GO" id="GO:0005524">
    <property type="term" value="F:ATP binding"/>
    <property type="evidence" value="ECO:0007669"/>
    <property type="project" value="UniProtKB-UniRule"/>
</dbReference>
<keyword evidence="4 18" id="KW-0808">Transferase</keyword>
<dbReference type="PANTHER" id="PTHR47976">
    <property type="entry name" value="G-TYPE LECTIN S-RECEPTOR-LIKE SERINE/THREONINE-PROTEIN KINASE SD2-5"/>
    <property type="match status" value="1"/>
</dbReference>
<evidence type="ECO:0000313" key="23">
    <source>
        <dbReference type="EnsemblPlants" id="AUR62000059-RA:cds"/>
    </source>
</evidence>
<gene>
    <name evidence="23" type="primary">LOC110736149</name>
</gene>
<evidence type="ECO:0000256" key="9">
    <source>
        <dbReference type="ARBA" id="ARBA00022777"/>
    </source>
</evidence>
<dbReference type="InterPro" id="IPR051343">
    <property type="entry name" value="G-type_lectin_kinases/EP1-like"/>
</dbReference>
<evidence type="ECO:0000256" key="5">
    <source>
        <dbReference type="ARBA" id="ARBA00022692"/>
    </source>
</evidence>
<keyword evidence="12" id="KW-0472">Membrane</keyword>
<comment type="subcellular location">
    <subcellularLocation>
        <location evidence="1">Membrane</location>
        <topology evidence="1">Single-pass type I membrane protein</topology>
    </subcellularLocation>
</comment>
<keyword evidence="2 18" id="KW-0723">Serine/threonine-protein kinase</keyword>
<dbReference type="FunFam" id="2.90.10.10:FF:000013">
    <property type="entry name" value="G-type lectin S-receptor-like serine/threonine-protein kinase LECRK1"/>
    <property type="match status" value="1"/>
</dbReference>
<dbReference type="InterPro" id="IPR024171">
    <property type="entry name" value="SRK-like_kinase"/>
</dbReference>
<dbReference type="InterPro" id="IPR001480">
    <property type="entry name" value="Bulb-type_lectin_dom"/>
</dbReference>
<dbReference type="AlphaFoldDB" id="A0A803KM03"/>
<evidence type="ECO:0000256" key="10">
    <source>
        <dbReference type="ARBA" id="ARBA00022840"/>
    </source>
</evidence>
<proteinExistence type="inferred from homology"/>
<evidence type="ECO:0000256" key="14">
    <source>
        <dbReference type="ARBA" id="ARBA00023170"/>
    </source>
</evidence>
<dbReference type="Gene3D" id="1.10.510.10">
    <property type="entry name" value="Transferase(Phosphotransferase) domain 1"/>
    <property type="match status" value="1"/>
</dbReference>
<evidence type="ECO:0000256" key="20">
    <source>
        <dbReference type="SAM" id="SignalP"/>
    </source>
</evidence>
<reference evidence="23" key="1">
    <citation type="journal article" date="2017" name="Nature">
        <title>The genome of Chenopodium quinoa.</title>
        <authorList>
            <person name="Jarvis D.E."/>
            <person name="Ho Y.S."/>
            <person name="Lightfoot D.J."/>
            <person name="Schmoeckel S.M."/>
            <person name="Li B."/>
            <person name="Borm T.J.A."/>
            <person name="Ohyanagi H."/>
            <person name="Mineta K."/>
            <person name="Michell C.T."/>
            <person name="Saber N."/>
            <person name="Kharbatia N.M."/>
            <person name="Rupper R.R."/>
            <person name="Sharp A.R."/>
            <person name="Dally N."/>
            <person name="Boughton B.A."/>
            <person name="Woo Y.H."/>
            <person name="Gao G."/>
            <person name="Schijlen E.G.W.M."/>
            <person name="Guo X."/>
            <person name="Momin A.A."/>
            <person name="Negrao S."/>
            <person name="Al-Babili S."/>
            <person name="Gehring C."/>
            <person name="Roessner U."/>
            <person name="Jung C."/>
            <person name="Murphy K."/>
            <person name="Arold S.T."/>
            <person name="Gojobori T."/>
            <person name="van der Linden C.G."/>
            <person name="van Loo E.N."/>
            <person name="Jellen E.N."/>
            <person name="Maughan P.J."/>
            <person name="Tester M."/>
        </authorList>
    </citation>
    <scope>NUCLEOTIDE SEQUENCE [LARGE SCALE GENOMIC DNA]</scope>
    <source>
        <strain evidence="23">cv. PI 614886</strain>
    </source>
</reference>
<dbReference type="GO" id="GO:0016020">
    <property type="term" value="C:membrane"/>
    <property type="evidence" value="ECO:0007669"/>
    <property type="project" value="UniProtKB-SubCell"/>
</dbReference>
<dbReference type="Pfam" id="PF01453">
    <property type="entry name" value="B_lectin"/>
    <property type="match status" value="1"/>
</dbReference>
<reference evidence="23" key="2">
    <citation type="submission" date="2021-03" db="UniProtKB">
        <authorList>
            <consortium name="EnsemblPlants"/>
        </authorList>
    </citation>
    <scope>IDENTIFICATION</scope>
</reference>
<dbReference type="PANTHER" id="PTHR47976:SF15">
    <property type="entry name" value="G-TYPE LECTIN S-RECEPTOR-LIKE SERINE_THREONINE-PROTEIN KINASE RLK1"/>
    <property type="match status" value="1"/>
</dbReference>
<dbReference type="InterPro" id="IPR036426">
    <property type="entry name" value="Bulb-type_lectin_dom_sf"/>
</dbReference>
<dbReference type="PROSITE" id="PS00107">
    <property type="entry name" value="PROTEIN_KINASE_ATP"/>
    <property type="match status" value="1"/>
</dbReference>
<accession>A0A803KM03</accession>
<keyword evidence="9 18" id="KW-0418">Kinase</keyword>
<feature type="signal peptide" evidence="20">
    <location>
        <begin position="1"/>
        <end position="30"/>
    </location>
</feature>
<comment type="catalytic activity">
    <reaction evidence="16 18">
        <text>L-threonyl-[protein] + ATP = O-phospho-L-threonyl-[protein] + ADP + H(+)</text>
        <dbReference type="Rhea" id="RHEA:46608"/>
        <dbReference type="Rhea" id="RHEA-COMP:11060"/>
        <dbReference type="Rhea" id="RHEA-COMP:11605"/>
        <dbReference type="ChEBI" id="CHEBI:15378"/>
        <dbReference type="ChEBI" id="CHEBI:30013"/>
        <dbReference type="ChEBI" id="CHEBI:30616"/>
        <dbReference type="ChEBI" id="CHEBI:61977"/>
        <dbReference type="ChEBI" id="CHEBI:456216"/>
        <dbReference type="EC" id="2.7.11.1"/>
    </reaction>
</comment>
<evidence type="ECO:0000259" key="22">
    <source>
        <dbReference type="PROSITE" id="PS50927"/>
    </source>
</evidence>
<keyword evidence="5" id="KW-0812">Transmembrane</keyword>
<dbReference type="InterPro" id="IPR011009">
    <property type="entry name" value="Kinase-like_dom_sf"/>
</dbReference>
<evidence type="ECO:0000256" key="11">
    <source>
        <dbReference type="ARBA" id="ARBA00022989"/>
    </source>
</evidence>
<dbReference type="SUPFAM" id="SSF56112">
    <property type="entry name" value="Protein kinase-like (PK-like)"/>
    <property type="match status" value="1"/>
</dbReference>
<dbReference type="GO" id="GO:0030246">
    <property type="term" value="F:carbohydrate binding"/>
    <property type="evidence" value="ECO:0007669"/>
    <property type="project" value="UniProtKB-KW"/>
</dbReference>
<keyword evidence="3" id="KW-0245">EGF-like domain</keyword>
<dbReference type="PIRSF" id="PIRSF000641">
    <property type="entry name" value="SRK"/>
    <property type="match status" value="1"/>
</dbReference>
<evidence type="ECO:0000256" key="7">
    <source>
        <dbReference type="ARBA" id="ARBA00022734"/>
    </source>
</evidence>
<dbReference type="FunFam" id="1.10.510.10:FF:000237">
    <property type="entry name" value="G-type lectin S-receptor-like serine/threonine-protein kinase"/>
    <property type="match status" value="1"/>
</dbReference>
<dbReference type="SMART" id="SM00220">
    <property type="entry name" value="S_TKc"/>
    <property type="match status" value="1"/>
</dbReference>
<evidence type="ECO:0000256" key="13">
    <source>
        <dbReference type="ARBA" id="ARBA00023157"/>
    </source>
</evidence>
<evidence type="ECO:0000256" key="8">
    <source>
        <dbReference type="ARBA" id="ARBA00022741"/>
    </source>
</evidence>
<dbReference type="PROSITE" id="PS50011">
    <property type="entry name" value="PROTEIN_KINASE_DOM"/>
    <property type="match status" value="1"/>
</dbReference>
<dbReference type="CDD" id="cd00028">
    <property type="entry name" value="B_lectin"/>
    <property type="match status" value="1"/>
</dbReference>
<dbReference type="InterPro" id="IPR000719">
    <property type="entry name" value="Prot_kinase_dom"/>
</dbReference>
<keyword evidence="7" id="KW-0430">Lectin</keyword>
<keyword evidence="15" id="KW-0325">Glycoprotein</keyword>
<dbReference type="GO" id="GO:0004674">
    <property type="term" value="F:protein serine/threonine kinase activity"/>
    <property type="evidence" value="ECO:0007669"/>
    <property type="project" value="UniProtKB-KW"/>
</dbReference>
<evidence type="ECO:0000256" key="19">
    <source>
        <dbReference type="PROSITE-ProRule" id="PRU10141"/>
    </source>
</evidence>
<dbReference type="Proteomes" id="UP000596660">
    <property type="component" value="Unplaced"/>
</dbReference>
<evidence type="ECO:0000256" key="3">
    <source>
        <dbReference type="ARBA" id="ARBA00022536"/>
    </source>
</evidence>
<dbReference type="Gene3D" id="3.30.200.20">
    <property type="entry name" value="Phosphorylase Kinase, domain 1"/>
    <property type="match status" value="1"/>
</dbReference>
<evidence type="ECO:0000256" key="15">
    <source>
        <dbReference type="ARBA" id="ARBA00023180"/>
    </source>
</evidence>
<dbReference type="PROSITE" id="PS00108">
    <property type="entry name" value="PROTEIN_KINASE_ST"/>
    <property type="match status" value="1"/>
</dbReference>
<sequence length="808" mass="91767">MLQIVSQMVWALSIHLAFFTLILLQSSIVADRSANNISVGTSLSANINTPSWLSPSGDFAFGFHQLPNTKNLFLLAVWYAKIPNTVVWHANEGNPVPQESTVTLTAEKGLVLSDPRGSQLWSTLDELSGFVGYGFMNDTGNFALKRSTDNEIIWQSFAHPTDTLLPTQVMDSNSVVNSRLSKTSFTTGRFQMRFLDDGKLVLNTRDPATNYNYSYFYYISHATDTVNSYNSGEKVVYEESGHMFILLKNGAKVHLTPNQLKPAKNYYHRMTLDIDGVLTWYYHRRTFTEESSAVWSTTKLIPDNICDSFGGSTVGSGACGYNSICWIGEDRRPRCGCPPNYSPIDPHDMFSSCKPDFQMDQCEETAKGKYKLIKLQYTDWPQADYAILSPCSEKSCQSFCFDDCFCAAVIYERSTKMCWKKKTPLFNGMNGSRVTRIAWLKVGNGYSYTNALSAVVSVLLGGSISVNFFLLSTMGLGFYYIYKKMQLQEVDVRTSKMLKEYSNVHCFSYHELEEATNEFKEELGRGGFGIVYKVIIGKKDSPFYVAVKLLDQIFNDADKEFKNEVNVIGQTHHRNLVRLVGFCKEKDQRLLVYEYMSNSTLADHLFGNMRPSWTTRVQISLGTARGLLYLHEECSSQIIHCDIKAQNILLDDNLNPRISDFGLVKLLDLNQSQTTTVIRGTKGYVAPEWFRNKPVTAKVDVYSFGVLLLEIICCRRCVCLELMEEEKQILTDWAFDCYQFSTLESLVSDDMEVHNDKLQLERFVMVSLWCIQEDPRLRPTMRKVTQMLEGIVQVPNPPYPPSYSITSQ</sequence>
<dbReference type="GeneID" id="110736149"/>